<name>Q8U1I1_PYRFU</name>
<dbReference type="PaxDb" id="186497-PF1226"/>
<dbReference type="KEGG" id="pfu:PF1226"/>
<dbReference type="CDD" id="cd05403">
    <property type="entry name" value="NT_KNTase_like"/>
    <property type="match status" value="1"/>
</dbReference>
<dbReference type="HOGENOM" id="CLU_3371403_0_0_2"/>
<dbReference type="InterPro" id="IPR043519">
    <property type="entry name" value="NT_sf"/>
</dbReference>
<proteinExistence type="predicted"/>
<dbReference type="SUPFAM" id="SSF81301">
    <property type="entry name" value="Nucleotidyltransferase"/>
    <property type="match status" value="1"/>
</dbReference>
<dbReference type="STRING" id="186497.PF1226"/>
<dbReference type="eggNOG" id="arCOG01204">
    <property type="taxonomic scope" value="Archaea"/>
</dbReference>
<gene>
    <name evidence="1" type="ordered locus">PF1226</name>
</gene>
<reference evidence="1 2" key="1">
    <citation type="journal article" date="1999" name="Genetics">
        <title>Divergence of the hyperthermophilic archaea Pyrococcus furiosus and P. horikoshii inferred from complete genomic sequences.</title>
        <authorList>
            <person name="Maeder D.L."/>
            <person name="Weiss R.B."/>
            <person name="Dunn D.M."/>
            <person name="Cherry J.L."/>
            <person name="Gonzalez J.M."/>
            <person name="DiRuggiero J."/>
            <person name="Robb F.T."/>
        </authorList>
    </citation>
    <scope>NUCLEOTIDE SEQUENCE [LARGE SCALE GENOMIC DNA]</scope>
    <source>
        <strain evidence="2">ATCC 43587 / DSM 3638 / JCM 8422 / Vc1</strain>
    </source>
</reference>
<keyword evidence="2" id="KW-1185">Reference proteome</keyword>
<evidence type="ECO:0008006" key="3">
    <source>
        <dbReference type="Google" id="ProtNLM"/>
    </source>
</evidence>
<evidence type="ECO:0000313" key="1">
    <source>
        <dbReference type="EMBL" id="AAL81350.1"/>
    </source>
</evidence>
<dbReference type="AlphaFoldDB" id="Q8U1I1"/>
<accession>Q8U1I1</accession>
<dbReference type="Proteomes" id="UP000001013">
    <property type="component" value="Chromosome"/>
</dbReference>
<protein>
    <recommendedName>
        <fullName evidence="3">Nucleotidyltransferase domain-containing protein</fullName>
    </recommendedName>
</protein>
<dbReference type="EMBL" id="AE009950">
    <property type="protein sequence ID" value="AAL81350.1"/>
    <property type="molecule type" value="Genomic_DNA"/>
</dbReference>
<sequence length="34" mass="3783">MSLKQLKKLVDRIVKYLNGEATVILFGSYARGGL</sequence>
<dbReference type="Gene3D" id="3.30.460.10">
    <property type="entry name" value="Beta Polymerase, domain 2"/>
    <property type="match status" value="1"/>
</dbReference>
<organism evidence="1 2">
    <name type="scientific">Pyrococcus furiosus (strain ATCC 43587 / DSM 3638 / JCM 8422 / Vc1)</name>
    <dbReference type="NCBI Taxonomy" id="186497"/>
    <lineage>
        <taxon>Archaea</taxon>
        <taxon>Methanobacteriati</taxon>
        <taxon>Methanobacteriota</taxon>
        <taxon>Thermococci</taxon>
        <taxon>Thermococcales</taxon>
        <taxon>Thermococcaceae</taxon>
        <taxon>Pyrococcus</taxon>
    </lineage>
</organism>
<evidence type="ECO:0000313" key="2">
    <source>
        <dbReference type="Proteomes" id="UP000001013"/>
    </source>
</evidence>